<dbReference type="EMBL" id="JACGWJ010000472">
    <property type="protein sequence ID" value="KAL0292061.1"/>
    <property type="molecule type" value="Genomic_DNA"/>
</dbReference>
<accession>A0AAW2JDJ8</accession>
<dbReference type="PANTHER" id="PTHR31286">
    <property type="entry name" value="GLYCINE-RICH CELL WALL STRUCTURAL PROTEIN 1.8-LIKE"/>
    <property type="match status" value="1"/>
</dbReference>
<gene>
    <name evidence="1" type="ORF">Sradi_7004700</name>
</gene>
<comment type="caution">
    <text evidence="1">The sequence shown here is derived from an EMBL/GenBank/DDBJ whole genome shotgun (WGS) entry which is preliminary data.</text>
</comment>
<dbReference type="SUPFAM" id="SSF56219">
    <property type="entry name" value="DNase I-like"/>
    <property type="match status" value="1"/>
</dbReference>
<sequence length="535" mass="60244">MEYWTEEGLSTVASGVGTPLYTDKITTDCSRLDYARVCVMLDYNSTLPKHLVVMHPMLRDGKEFPTRIDVEYEWLPQRCKQCCSLGHIAQACPENKKVPHGAPVTVFVKKQNTTSEVKKRELETEKRIQNNYPKPTAAIPITDIQSERTEADKSHNTKGKDIILYNTFELLNAEYANSVLEINGDDDRISSGPNASSPQLGDFNAVIDDSEVNGRAADTTASMTEFRNCIMTTGLIHLPFTGCPYSWHNCSEGSRSLWKRLDRMLVNEAWLDKWPESAYLVALPSTSDHSPLIIQGGNRVVHKLKALKTTFRQQRKAIGNLSENVKLAKDFLDKAQELFTTYKEDVLLHLVKCCRMVYSVAVKMEENMLHQRSKLQWLKHGDQNSKIFFRKVNSMRAKQRIFQISTPTGETLTDMKEVTGEFVSYFTTLLGGPRMQRNINLEFLRHHIKHSLTSDEADTICAPVTLAEIKDAAFDIAEDSAPGPDGYTAGFFKASWSVVGKEISEAVSEFFRTGKLLKQVNATLFSTHPKGSNAL</sequence>
<dbReference type="AlphaFoldDB" id="A0AAW2JDJ8"/>
<dbReference type="PANTHER" id="PTHR31286:SF165">
    <property type="entry name" value="DUF4283 DOMAIN-CONTAINING PROTEIN"/>
    <property type="match status" value="1"/>
</dbReference>
<proteinExistence type="predicted"/>
<name>A0AAW2JDJ8_SESRA</name>
<protein>
    <submittedName>
        <fullName evidence="1">Uncharacterized protein</fullName>
    </submittedName>
</protein>
<dbReference type="InterPro" id="IPR036691">
    <property type="entry name" value="Endo/exonu/phosph_ase_sf"/>
</dbReference>
<reference evidence="1" key="1">
    <citation type="submission" date="2020-06" db="EMBL/GenBank/DDBJ databases">
        <authorList>
            <person name="Li T."/>
            <person name="Hu X."/>
            <person name="Zhang T."/>
            <person name="Song X."/>
            <person name="Zhang H."/>
            <person name="Dai N."/>
            <person name="Sheng W."/>
            <person name="Hou X."/>
            <person name="Wei L."/>
        </authorList>
    </citation>
    <scope>NUCLEOTIDE SEQUENCE</scope>
    <source>
        <strain evidence="1">G02</strain>
        <tissue evidence="1">Leaf</tissue>
    </source>
</reference>
<evidence type="ECO:0000313" key="1">
    <source>
        <dbReference type="EMBL" id="KAL0292061.1"/>
    </source>
</evidence>
<reference evidence="1" key="2">
    <citation type="journal article" date="2024" name="Plant">
        <title>Genomic evolution and insights into agronomic trait innovations of Sesamum species.</title>
        <authorList>
            <person name="Miao H."/>
            <person name="Wang L."/>
            <person name="Qu L."/>
            <person name="Liu H."/>
            <person name="Sun Y."/>
            <person name="Le M."/>
            <person name="Wang Q."/>
            <person name="Wei S."/>
            <person name="Zheng Y."/>
            <person name="Lin W."/>
            <person name="Duan Y."/>
            <person name="Cao H."/>
            <person name="Xiong S."/>
            <person name="Wang X."/>
            <person name="Wei L."/>
            <person name="Li C."/>
            <person name="Ma Q."/>
            <person name="Ju M."/>
            <person name="Zhao R."/>
            <person name="Li G."/>
            <person name="Mu C."/>
            <person name="Tian Q."/>
            <person name="Mei H."/>
            <person name="Zhang T."/>
            <person name="Gao T."/>
            <person name="Zhang H."/>
        </authorList>
    </citation>
    <scope>NUCLEOTIDE SEQUENCE</scope>
    <source>
        <strain evidence="1">G02</strain>
    </source>
</reference>
<dbReference type="InterPro" id="IPR040256">
    <property type="entry name" value="At4g02000-like"/>
</dbReference>
<dbReference type="Gene3D" id="3.60.10.10">
    <property type="entry name" value="Endonuclease/exonuclease/phosphatase"/>
    <property type="match status" value="1"/>
</dbReference>
<organism evidence="1">
    <name type="scientific">Sesamum radiatum</name>
    <name type="common">Black benniseed</name>
    <dbReference type="NCBI Taxonomy" id="300843"/>
    <lineage>
        <taxon>Eukaryota</taxon>
        <taxon>Viridiplantae</taxon>
        <taxon>Streptophyta</taxon>
        <taxon>Embryophyta</taxon>
        <taxon>Tracheophyta</taxon>
        <taxon>Spermatophyta</taxon>
        <taxon>Magnoliopsida</taxon>
        <taxon>eudicotyledons</taxon>
        <taxon>Gunneridae</taxon>
        <taxon>Pentapetalae</taxon>
        <taxon>asterids</taxon>
        <taxon>lamiids</taxon>
        <taxon>Lamiales</taxon>
        <taxon>Pedaliaceae</taxon>
        <taxon>Sesamum</taxon>
    </lineage>
</organism>